<gene>
    <name evidence="2" type="ORF">KK083_06375</name>
</gene>
<dbReference type="GO" id="GO:0016758">
    <property type="term" value="F:hexosyltransferase activity"/>
    <property type="evidence" value="ECO:0007669"/>
    <property type="project" value="UniProtKB-ARBA"/>
</dbReference>
<protein>
    <submittedName>
        <fullName evidence="2">Glycosyltransferase family 2 protein</fullName>
    </submittedName>
</protein>
<evidence type="ECO:0000313" key="3">
    <source>
        <dbReference type="Proteomes" id="UP001319200"/>
    </source>
</evidence>
<evidence type="ECO:0000259" key="1">
    <source>
        <dbReference type="Pfam" id="PF00535"/>
    </source>
</evidence>
<dbReference type="SUPFAM" id="SSF53448">
    <property type="entry name" value="Nucleotide-diphospho-sugar transferases"/>
    <property type="match status" value="1"/>
</dbReference>
<sequence>MSNPFFSIVMPVYNRERLVERAIQSVLDQTFHSFEVIVVDDGSTDGTGNAVAKFKDARIKYFYKQNEERSIARNYGIERAAGQYVNFLDSDDMFYPEHLQIAHEAVAKRGAPEILHTGYEIKDELGKVLARRDQFTNTVNKELIFDNCLQCNSIFIKKSALNEIAFIQSRDAILSEDWFLWLRLAARYPIHCDNRVTSVVYEHSQRSLNQLKAAKVERSILLILENLEADDVFKRYYGRFYNRFKARKFCFIALIFVIENNKSRSLFYLKEALKSYPSVVFAKAFLAVLKKIIL</sequence>
<dbReference type="Proteomes" id="UP001319200">
    <property type="component" value="Unassembled WGS sequence"/>
</dbReference>
<comment type="caution">
    <text evidence="2">The sequence shown here is derived from an EMBL/GenBank/DDBJ whole genome shotgun (WGS) entry which is preliminary data.</text>
</comment>
<reference evidence="2 3" key="1">
    <citation type="submission" date="2021-05" db="EMBL/GenBank/DDBJ databases">
        <title>A Polyphasic approach of four new species of the genus Ohtaekwangia: Ohtaekwangia histidinii sp. nov., Ohtaekwangia cretensis sp. nov., Ohtaekwangia indiensis sp. nov., Ohtaekwangia reichenbachii sp. nov. from diverse environment.</title>
        <authorList>
            <person name="Octaviana S."/>
        </authorList>
    </citation>
    <scope>NUCLEOTIDE SEQUENCE [LARGE SCALE GENOMIC DNA]</scope>
    <source>
        <strain evidence="2 3">PWU4</strain>
    </source>
</reference>
<dbReference type="PANTHER" id="PTHR22916">
    <property type="entry name" value="GLYCOSYLTRANSFERASE"/>
    <property type="match status" value="1"/>
</dbReference>
<organism evidence="2 3">
    <name type="scientific">Chryseosolibacter histidini</name>
    <dbReference type="NCBI Taxonomy" id="2782349"/>
    <lineage>
        <taxon>Bacteria</taxon>
        <taxon>Pseudomonadati</taxon>
        <taxon>Bacteroidota</taxon>
        <taxon>Cytophagia</taxon>
        <taxon>Cytophagales</taxon>
        <taxon>Chryseotaleaceae</taxon>
        <taxon>Chryseosolibacter</taxon>
    </lineage>
</organism>
<dbReference type="PANTHER" id="PTHR22916:SF3">
    <property type="entry name" value="UDP-GLCNAC:BETAGAL BETA-1,3-N-ACETYLGLUCOSAMINYLTRANSFERASE-LIKE PROTEIN 1"/>
    <property type="match status" value="1"/>
</dbReference>
<dbReference type="CDD" id="cd00761">
    <property type="entry name" value="Glyco_tranf_GTA_type"/>
    <property type="match status" value="1"/>
</dbReference>
<proteinExistence type="predicted"/>
<dbReference type="InterPro" id="IPR029044">
    <property type="entry name" value="Nucleotide-diphossugar_trans"/>
</dbReference>
<keyword evidence="3" id="KW-1185">Reference proteome</keyword>
<dbReference type="RefSeq" id="WP_254161776.1">
    <property type="nucleotide sequence ID" value="NZ_JAHESF010000005.1"/>
</dbReference>
<dbReference type="AlphaFoldDB" id="A0AAP2DK61"/>
<name>A0AAP2DK61_9BACT</name>
<evidence type="ECO:0000313" key="2">
    <source>
        <dbReference type="EMBL" id="MBT1696492.1"/>
    </source>
</evidence>
<accession>A0AAP2DK61</accession>
<dbReference type="Pfam" id="PF00535">
    <property type="entry name" value="Glycos_transf_2"/>
    <property type="match status" value="1"/>
</dbReference>
<feature type="domain" description="Glycosyltransferase 2-like" evidence="1">
    <location>
        <begin position="7"/>
        <end position="111"/>
    </location>
</feature>
<dbReference type="EMBL" id="JAHESF010000005">
    <property type="protein sequence ID" value="MBT1696492.1"/>
    <property type="molecule type" value="Genomic_DNA"/>
</dbReference>
<dbReference type="Gene3D" id="3.90.550.10">
    <property type="entry name" value="Spore Coat Polysaccharide Biosynthesis Protein SpsA, Chain A"/>
    <property type="match status" value="1"/>
</dbReference>
<dbReference type="InterPro" id="IPR001173">
    <property type="entry name" value="Glyco_trans_2-like"/>
</dbReference>